<comment type="caution">
    <text evidence="13">The sequence shown here is derived from an EMBL/GenBank/DDBJ whole genome shotgun (WGS) entry which is preliminary data.</text>
</comment>
<evidence type="ECO:0000256" key="7">
    <source>
        <dbReference type="ARBA" id="ARBA00023136"/>
    </source>
</evidence>
<dbReference type="InterPro" id="IPR014748">
    <property type="entry name" value="Enoyl-CoA_hydra_C"/>
</dbReference>
<dbReference type="GO" id="GO:0005739">
    <property type="term" value="C:mitochondrion"/>
    <property type="evidence" value="ECO:0007669"/>
    <property type="project" value="TreeGrafter"/>
</dbReference>
<keyword evidence="4 10" id="KW-0813">Transport</keyword>
<keyword evidence="14" id="KW-1185">Reference proteome</keyword>
<keyword evidence="7 9" id="KW-0472">Membrane</keyword>
<comment type="similarity">
    <text evidence="2 11">Belongs to the enoyl-CoA hydratase/isomerase family.</text>
</comment>
<dbReference type="FunFam" id="1.10.12.10:FF:000001">
    <property type="entry name" value="Probable enoyl-CoA hydratase, mitochondrial"/>
    <property type="match status" value="1"/>
</dbReference>
<dbReference type="GO" id="GO:0004300">
    <property type="term" value="F:enoyl-CoA hydratase activity"/>
    <property type="evidence" value="ECO:0007669"/>
    <property type="project" value="UniProtKB-ARBA"/>
</dbReference>
<dbReference type="PRINTS" id="PR00926">
    <property type="entry name" value="MITOCARRIER"/>
</dbReference>
<name>A0A814NI14_9BILA</name>
<evidence type="ECO:0000256" key="5">
    <source>
        <dbReference type="ARBA" id="ARBA00022692"/>
    </source>
</evidence>
<keyword evidence="6" id="KW-0677">Repeat</keyword>
<reference evidence="13" key="1">
    <citation type="submission" date="2021-02" db="EMBL/GenBank/DDBJ databases">
        <authorList>
            <person name="Nowell W R."/>
        </authorList>
    </citation>
    <scope>NUCLEOTIDE SEQUENCE</scope>
</reference>
<dbReference type="Proteomes" id="UP000663870">
    <property type="component" value="Unassembled WGS sequence"/>
</dbReference>
<comment type="subcellular location">
    <subcellularLocation>
        <location evidence="1">Membrane</location>
        <topology evidence="1">Multi-pass membrane protein</topology>
    </subcellularLocation>
</comment>
<dbReference type="InterPro" id="IPR001753">
    <property type="entry name" value="Enoyl-CoA_hydra/iso"/>
</dbReference>
<evidence type="ECO:0000313" key="14">
    <source>
        <dbReference type="Proteomes" id="UP000663870"/>
    </source>
</evidence>
<dbReference type="AlphaFoldDB" id="A0A814NI14"/>
<evidence type="ECO:0000256" key="12">
    <source>
        <dbReference type="SAM" id="Phobius"/>
    </source>
</evidence>
<dbReference type="Gene3D" id="1.50.40.10">
    <property type="entry name" value="Mitochondrial carrier domain"/>
    <property type="match status" value="1"/>
</dbReference>
<dbReference type="InterPro" id="IPR029045">
    <property type="entry name" value="ClpP/crotonase-like_dom_sf"/>
</dbReference>
<evidence type="ECO:0000256" key="10">
    <source>
        <dbReference type="RuleBase" id="RU000488"/>
    </source>
</evidence>
<evidence type="ECO:0000256" key="1">
    <source>
        <dbReference type="ARBA" id="ARBA00004141"/>
    </source>
</evidence>
<dbReference type="GO" id="GO:0006635">
    <property type="term" value="P:fatty acid beta-oxidation"/>
    <property type="evidence" value="ECO:0007669"/>
    <property type="project" value="TreeGrafter"/>
</dbReference>
<dbReference type="InterPro" id="IPR002067">
    <property type="entry name" value="MCP"/>
</dbReference>
<evidence type="ECO:0000256" key="11">
    <source>
        <dbReference type="RuleBase" id="RU003707"/>
    </source>
</evidence>
<evidence type="ECO:0000256" key="3">
    <source>
        <dbReference type="ARBA" id="ARBA00006375"/>
    </source>
</evidence>
<dbReference type="CDD" id="cd06558">
    <property type="entry name" value="crotonase-like"/>
    <property type="match status" value="1"/>
</dbReference>
<dbReference type="InterPro" id="IPR018108">
    <property type="entry name" value="MCP_transmembrane"/>
</dbReference>
<dbReference type="GO" id="GO:0016020">
    <property type="term" value="C:membrane"/>
    <property type="evidence" value="ECO:0007669"/>
    <property type="project" value="UniProtKB-SubCell"/>
</dbReference>
<keyword evidence="12" id="KW-1133">Transmembrane helix</keyword>
<feature type="repeat" description="Solcar" evidence="9">
    <location>
        <begin position="297"/>
        <end position="389"/>
    </location>
</feature>
<dbReference type="FunFam" id="3.90.226.10:FF:000009">
    <property type="entry name" value="Carnitinyl-CoA dehydratase"/>
    <property type="match status" value="1"/>
</dbReference>
<dbReference type="PROSITE" id="PS50920">
    <property type="entry name" value="SOLCAR"/>
    <property type="match status" value="3"/>
</dbReference>
<dbReference type="EMBL" id="CAJNOL010000503">
    <property type="protein sequence ID" value="CAF1093940.1"/>
    <property type="molecule type" value="Genomic_DNA"/>
</dbReference>
<dbReference type="Pfam" id="PF00153">
    <property type="entry name" value="Mito_carr"/>
    <property type="match status" value="3"/>
</dbReference>
<dbReference type="Gene3D" id="3.90.226.10">
    <property type="entry name" value="2-enoyl-CoA Hydratase, Chain A, domain 1"/>
    <property type="match status" value="1"/>
</dbReference>
<dbReference type="SUPFAM" id="SSF52096">
    <property type="entry name" value="ClpP/crotonase"/>
    <property type="match status" value="1"/>
</dbReference>
<dbReference type="PANTHER" id="PTHR11941">
    <property type="entry name" value="ENOYL-COA HYDRATASE-RELATED"/>
    <property type="match status" value="1"/>
</dbReference>
<keyword evidence="8" id="KW-0456">Lyase</keyword>
<dbReference type="Pfam" id="PF00378">
    <property type="entry name" value="ECH_1"/>
    <property type="match status" value="1"/>
</dbReference>
<dbReference type="Gene3D" id="1.10.12.10">
    <property type="entry name" value="Lyase 2-enoyl-coa Hydratase, Chain A, domain 2"/>
    <property type="match status" value="1"/>
</dbReference>
<evidence type="ECO:0000256" key="8">
    <source>
        <dbReference type="ARBA" id="ARBA00023239"/>
    </source>
</evidence>
<comment type="similarity">
    <text evidence="3 10">Belongs to the mitochondrial carrier (TC 2.A.29) family.</text>
</comment>
<dbReference type="InterPro" id="IPR018376">
    <property type="entry name" value="Enoyl-CoA_hyd/isom_CS"/>
</dbReference>
<evidence type="ECO:0000256" key="6">
    <source>
        <dbReference type="ARBA" id="ARBA00022737"/>
    </source>
</evidence>
<dbReference type="PANTHER" id="PTHR11941:SF171">
    <property type="entry name" value="SD19268P"/>
    <property type="match status" value="1"/>
</dbReference>
<evidence type="ECO:0000256" key="2">
    <source>
        <dbReference type="ARBA" id="ARBA00005254"/>
    </source>
</evidence>
<gene>
    <name evidence="13" type="ORF">JXQ802_LOCUS18843</name>
</gene>
<feature type="repeat" description="Solcar" evidence="9">
    <location>
        <begin position="403"/>
        <end position="489"/>
    </location>
</feature>
<sequence length="600" mass="66869">MCRMSTYMLSTHRRYLATDKNDNKTTESKTEIGPSAPEIEINNLTGDHQHVVEIAFNRPARRNALGKQLLIQLDATIDSLNADNTIRCILFRSLVPNVFCAGADLKERLEMPQEEVGPFVSKIKEIFSKIFGLPVPTIAALDGLALGGGLELALACDIRIAAQTAKLGLTETKLGIIPGAGGTQRLPRIIGPPKAKELIYTGRILNGQQAYEIRLVNEVVKQNEQLNAAYQRSLEIAQEIVQQGPLAVRMAKQAINKGLEVDLQTGLEVEEGCYDTVLTSEDRIEDMVGYDPEKKNLTSSQILIASTTASFTSRFLLQPIDVIKIRFQLQIEPIRNLTNSKYRTLFQSIRLIHYEEGLRAFWKGHIAAQVLSMTFNSAQMYAFEKVTKQLGEIFPITTSSPTAKTITHFVIGSLAASIAVISCQPTDVLRTRFVGQGEPKIYHSYIQAISLIWTREGYHGFYRGLIPAIILYAPVSALTFGFYELFNRAWDHLPIRKFDSIKHGFNGGIAGVLAKFVVYPFDLAKKRLEVVKFEEARSKFGQTRAYSGLINCLSETIRHEGFTGLYKGMTPSLIKAYLSTAITLGIYDSICNRFRQISSD</sequence>
<accession>A0A814NI14</accession>
<dbReference type="PROSITE" id="PS00166">
    <property type="entry name" value="ENOYL_COA_HYDRATASE"/>
    <property type="match status" value="1"/>
</dbReference>
<organism evidence="13 14">
    <name type="scientific">Rotaria sordida</name>
    <dbReference type="NCBI Taxonomy" id="392033"/>
    <lineage>
        <taxon>Eukaryota</taxon>
        <taxon>Metazoa</taxon>
        <taxon>Spiralia</taxon>
        <taxon>Gnathifera</taxon>
        <taxon>Rotifera</taxon>
        <taxon>Eurotatoria</taxon>
        <taxon>Bdelloidea</taxon>
        <taxon>Philodinida</taxon>
        <taxon>Philodinidae</taxon>
        <taxon>Rotaria</taxon>
    </lineage>
</organism>
<evidence type="ECO:0000256" key="9">
    <source>
        <dbReference type="PROSITE-ProRule" id="PRU00282"/>
    </source>
</evidence>
<dbReference type="GO" id="GO:0055085">
    <property type="term" value="P:transmembrane transport"/>
    <property type="evidence" value="ECO:0007669"/>
    <property type="project" value="InterPro"/>
</dbReference>
<protein>
    <submittedName>
        <fullName evidence="13">Uncharacterized protein</fullName>
    </submittedName>
</protein>
<keyword evidence="5 9" id="KW-0812">Transmembrane</keyword>
<dbReference type="SUPFAM" id="SSF103506">
    <property type="entry name" value="Mitochondrial carrier"/>
    <property type="match status" value="1"/>
</dbReference>
<proteinExistence type="inferred from homology"/>
<feature type="repeat" description="Solcar" evidence="9">
    <location>
        <begin position="498"/>
        <end position="593"/>
    </location>
</feature>
<evidence type="ECO:0000256" key="4">
    <source>
        <dbReference type="ARBA" id="ARBA00022448"/>
    </source>
</evidence>
<feature type="transmembrane region" description="Helical" evidence="12">
    <location>
        <begin position="461"/>
        <end position="483"/>
    </location>
</feature>
<evidence type="ECO:0000313" key="13">
    <source>
        <dbReference type="EMBL" id="CAF1093940.1"/>
    </source>
</evidence>
<dbReference type="InterPro" id="IPR023395">
    <property type="entry name" value="MCP_dom_sf"/>
</dbReference>